<dbReference type="GO" id="GO:0003824">
    <property type="term" value="F:catalytic activity"/>
    <property type="evidence" value="ECO:0007669"/>
    <property type="project" value="InterPro"/>
</dbReference>
<feature type="domain" description="Reverse transcriptase" evidence="2">
    <location>
        <begin position="904"/>
        <end position="1004"/>
    </location>
</feature>
<dbReference type="PANTHER" id="PTHR36688:SF1">
    <property type="entry name" value="ENDONUCLEASE_EXONUCLEASE_PHOSPHATASE DOMAIN-CONTAINING PROTEIN"/>
    <property type="match status" value="1"/>
</dbReference>
<dbReference type="InterPro" id="IPR000477">
    <property type="entry name" value="RT_dom"/>
</dbReference>
<dbReference type="AlphaFoldDB" id="A0A1B0DC30"/>
<dbReference type="InterPro" id="IPR036691">
    <property type="entry name" value="Endo/exonu/phosph_ase_sf"/>
</dbReference>
<dbReference type="SUPFAM" id="SSF53098">
    <property type="entry name" value="Ribonuclease H-like"/>
    <property type="match status" value="1"/>
</dbReference>
<evidence type="ECO:0008006" key="6">
    <source>
        <dbReference type="Google" id="ProtNLM"/>
    </source>
</evidence>
<dbReference type="EnsemblMetazoa" id="PPAI005369-RA">
    <property type="protein sequence ID" value="PPAI005369-PA"/>
    <property type="gene ID" value="PPAI005369"/>
</dbReference>
<dbReference type="InterPro" id="IPR052560">
    <property type="entry name" value="RdDP_mobile_element"/>
</dbReference>
<sequence length="1276" mass="144057">MLKCTSILVQEHQMANQKYCFRFTWLGPNFYNESNGFRNATCDHLLNGASGIPCQLPLTITDNGGIPNTTYMWEYYQSDPQHIACRMAPGDVCVKYTYSFNHQGFLGEVFRCSLSEVHAETGEFVGVVVSTTCTSSRGRIKRGIEACVDTHSSESMGERSPPEAPDPNGGSLENAMNGNSQQERVDAMDTQGTSEESTKVGRVRQYCANSQTPYVVYLRAKEKHSLNIPKVSGELFKKYASIEKVLPVNRDKIRIFFGSKQEANLMVFNKDFCDKYFVYIPAKDVEISGKILLNDCANAFEIMESGYGILDGIDGKIKIVEASRLMKRMKVDNEEKLRRTPFIRITFEGTVLPDYVVLNKLRIPVNPYAPRIMQCNVCFKLGHSESHCGNRKRCDQCGLNHEEGKNTFPCTIGAFRCPNCKATYKEKTHVCPRVDEIKDAAVEKALAGRHQAKVSRLSRGEVSQIDTDHQIRKNKNPKFPPLRTQNRFNGINVEEVDTSDVSSVNENDPMEGTSRGKVLKRKSSGNRDSEDENVWFKWAENHDTMHARKNARIDSPPATLGEGQKIFPLRKEMPKKNNSTSKIRTDDLDRVFGVDVQEMLVGGDFNAHSELWGSTATTSRGNTLQCWIESSNLVVLNDGRPTRVACPPVSSSAIDVTLVTARGALMWNWDMREDPLGSDHIPIIATYINSSQGGEHGTDGIVNQNIRDARTDWDKYRQIVRREARNIAESNATSSQRLDNFVQVLWNAAVSSQKTVPSRRGRINSRGTTGRDKAWFDSECINMWEARKSAFRLFRSSGTRQDFLAYKRADALAKTTFRKKRIDNWRARCEGFSSSTSLGELWNIARAFRGEERRQGATMDRELLDNFADKLAPTFVNKAFHNEDEGEYQNQGWDRFSIQEIMTALKEIKNKAAETVIPESCFILQYADDIAIGIIHSDPNTIEQSLSEACASVQSFLESKGLSLSIEKSVFQLFTRKHNPPNISVQWDNIAVQNVRSFKYLGVVFDSKCLWAAQIRSIVASCSKRTNFMRAISGQTWGAHPSVLRVMYITTIRSVLEYGCIVFRTAAKSHLIKLYRIQWRCLRICMGLMKSTHTMSVEVLSGICPLELRFNMLVERFLIRASTRQPDLWSDIRQLQQAGAKYTLSESVLALDELGWHSQESGQNNYGGNLTYEHINMSVSLSMWEQLRGFPKDTWISVANLFLLEMFQKEQVLTGRVIYTDGSKSNNGVGAGIWDETTKSLESLTLNRNSSNFTAEIVAIRMALAKAIECPTPHRK</sequence>
<dbReference type="Gene3D" id="3.30.420.10">
    <property type="entry name" value="Ribonuclease H-like superfamily/Ribonuclease H"/>
    <property type="match status" value="1"/>
</dbReference>
<dbReference type="InterPro" id="IPR005135">
    <property type="entry name" value="Endo/exonuclease/phosphatase"/>
</dbReference>
<dbReference type="VEuPathDB" id="VectorBase:PPAI005369"/>
<accession>A0A1B0DC30</accession>
<dbReference type="EMBL" id="AJVK01013901">
    <property type="status" value="NOT_ANNOTATED_CDS"/>
    <property type="molecule type" value="Genomic_DNA"/>
</dbReference>
<feature type="region of interest" description="Disordered" evidence="1">
    <location>
        <begin position="149"/>
        <end position="200"/>
    </location>
</feature>
<protein>
    <recommendedName>
        <fullName evidence="6">Reverse transcriptase domain-containing protein</fullName>
    </recommendedName>
</protein>
<dbReference type="Pfam" id="PF00078">
    <property type="entry name" value="RVT_1"/>
    <property type="match status" value="1"/>
</dbReference>
<dbReference type="EMBL" id="AJVK01013903">
    <property type="status" value="NOT_ANNOTATED_CDS"/>
    <property type="molecule type" value="Genomic_DNA"/>
</dbReference>
<organism evidence="4 5">
    <name type="scientific">Phlebotomus papatasi</name>
    <name type="common">Sandfly</name>
    <dbReference type="NCBI Taxonomy" id="29031"/>
    <lineage>
        <taxon>Eukaryota</taxon>
        <taxon>Metazoa</taxon>
        <taxon>Ecdysozoa</taxon>
        <taxon>Arthropoda</taxon>
        <taxon>Hexapoda</taxon>
        <taxon>Insecta</taxon>
        <taxon>Pterygota</taxon>
        <taxon>Neoptera</taxon>
        <taxon>Endopterygota</taxon>
        <taxon>Diptera</taxon>
        <taxon>Nematocera</taxon>
        <taxon>Psychodoidea</taxon>
        <taxon>Psychodidae</taxon>
        <taxon>Phlebotomus</taxon>
        <taxon>Phlebotomus</taxon>
    </lineage>
</organism>
<dbReference type="VEuPathDB" id="VectorBase:PPAPM1_005127"/>
<dbReference type="InterPro" id="IPR036397">
    <property type="entry name" value="RNaseH_sf"/>
</dbReference>
<evidence type="ECO:0000313" key="5">
    <source>
        <dbReference type="Proteomes" id="UP000092462"/>
    </source>
</evidence>
<dbReference type="VEuPathDB" id="VectorBase:PPAPM1_002066"/>
<feature type="domain" description="Endonuclease/exonuclease/phosphatase" evidence="3">
    <location>
        <begin position="582"/>
        <end position="684"/>
    </location>
</feature>
<reference evidence="4" key="1">
    <citation type="submission" date="2022-08" db="UniProtKB">
        <authorList>
            <consortium name="EnsemblMetazoa"/>
        </authorList>
    </citation>
    <scope>IDENTIFICATION</scope>
    <source>
        <strain evidence="4">Israel</strain>
    </source>
</reference>
<feature type="region of interest" description="Disordered" evidence="1">
    <location>
        <begin position="498"/>
        <end position="530"/>
    </location>
</feature>
<dbReference type="Pfam" id="PF14529">
    <property type="entry name" value="Exo_endo_phos_2"/>
    <property type="match status" value="1"/>
</dbReference>
<dbReference type="GO" id="GO:0003676">
    <property type="term" value="F:nucleic acid binding"/>
    <property type="evidence" value="ECO:0007669"/>
    <property type="project" value="InterPro"/>
</dbReference>
<proteinExistence type="predicted"/>
<feature type="region of interest" description="Disordered" evidence="1">
    <location>
        <begin position="466"/>
        <end position="485"/>
    </location>
</feature>
<dbReference type="Gene3D" id="3.60.10.10">
    <property type="entry name" value="Endonuclease/exonuclease/phosphatase"/>
    <property type="match status" value="1"/>
</dbReference>
<evidence type="ECO:0000256" key="1">
    <source>
        <dbReference type="SAM" id="MobiDB-lite"/>
    </source>
</evidence>
<evidence type="ECO:0000313" key="4">
    <source>
        <dbReference type="EnsemblMetazoa" id="PPAI005369-PA"/>
    </source>
</evidence>
<name>A0A1B0DC30_PHLPP</name>
<evidence type="ECO:0000259" key="3">
    <source>
        <dbReference type="Pfam" id="PF14529"/>
    </source>
</evidence>
<dbReference type="InterPro" id="IPR012337">
    <property type="entry name" value="RNaseH-like_sf"/>
</dbReference>
<dbReference type="SUPFAM" id="SSF56219">
    <property type="entry name" value="DNase I-like"/>
    <property type="match status" value="1"/>
</dbReference>
<evidence type="ECO:0000259" key="2">
    <source>
        <dbReference type="Pfam" id="PF00078"/>
    </source>
</evidence>
<dbReference type="VEuPathDB" id="VectorBase:PPAPM1_001785"/>
<keyword evidence="5" id="KW-1185">Reference proteome</keyword>
<dbReference type="PANTHER" id="PTHR36688">
    <property type="entry name" value="ENDO/EXONUCLEASE/PHOSPHATASE DOMAIN-CONTAINING PROTEIN"/>
    <property type="match status" value="1"/>
</dbReference>
<dbReference type="EMBL" id="AJVK01013902">
    <property type="status" value="NOT_ANNOTATED_CDS"/>
    <property type="molecule type" value="Genomic_DNA"/>
</dbReference>
<dbReference type="Proteomes" id="UP000092462">
    <property type="component" value="Unassembled WGS sequence"/>
</dbReference>